<dbReference type="PANTHER" id="PTHR30383">
    <property type="entry name" value="THIOESTERASE 1/PROTEASE 1/LYSOPHOSPHOLIPASE L1"/>
    <property type="match status" value="1"/>
</dbReference>
<sequence>MLQTLSRILGLLGLSTPDETDSQRTLLWDTLRDAHVTDGIQFVGSTDSNTEACVSTGVWDHHHEGHGGFTAVDIAANNLVGWLEASKPDVVMFMLGTNDITHRHDTAVIIDAYTEMVGQMRDSNDGMRIIVDLLLPLSGNNAGVVALNAEIFPWAESLNSTDPPIYIADMNTGFADSDERDGVRPNAEGDRKIAGRLYPILLQIIEQNCEASNALEYLAGYIDGALDEAIDGDEDEDEDEYDD</sequence>
<dbReference type="InterPro" id="IPR036514">
    <property type="entry name" value="SGNH_hydro_sf"/>
</dbReference>
<name>A0A8H8RVE3_9HELO</name>
<reference evidence="2 3" key="1">
    <citation type="submission" date="2018-05" db="EMBL/GenBank/DDBJ databases">
        <title>Genome sequencing and assembly of the regulated plant pathogen Lachnellula willkommii and related sister species for the development of diagnostic species identification markers.</title>
        <authorList>
            <person name="Giroux E."/>
            <person name="Bilodeau G."/>
        </authorList>
    </citation>
    <scope>NUCLEOTIDE SEQUENCE [LARGE SCALE GENOMIC DNA]</scope>
    <source>
        <strain evidence="2 3">CBS 197.66</strain>
    </source>
</reference>
<organism evidence="2 3">
    <name type="scientific">Lachnellula subtilissima</name>
    <dbReference type="NCBI Taxonomy" id="602034"/>
    <lineage>
        <taxon>Eukaryota</taxon>
        <taxon>Fungi</taxon>
        <taxon>Dikarya</taxon>
        <taxon>Ascomycota</taxon>
        <taxon>Pezizomycotina</taxon>
        <taxon>Leotiomycetes</taxon>
        <taxon>Helotiales</taxon>
        <taxon>Lachnaceae</taxon>
        <taxon>Lachnellula</taxon>
    </lineage>
</organism>
<dbReference type="SUPFAM" id="SSF52266">
    <property type="entry name" value="SGNH hydrolase"/>
    <property type="match status" value="1"/>
</dbReference>
<dbReference type="Gene3D" id="3.40.50.1110">
    <property type="entry name" value="SGNH hydrolase"/>
    <property type="match status" value="1"/>
</dbReference>
<dbReference type="Pfam" id="PF13472">
    <property type="entry name" value="Lipase_GDSL_2"/>
    <property type="match status" value="1"/>
</dbReference>
<dbReference type="CDD" id="cd01833">
    <property type="entry name" value="XynB_like"/>
    <property type="match status" value="1"/>
</dbReference>
<dbReference type="PANTHER" id="PTHR30383:SF2">
    <property type="entry name" value="CELLULOSE-BINDING PROTEIN"/>
    <property type="match status" value="1"/>
</dbReference>
<evidence type="ECO:0000259" key="1">
    <source>
        <dbReference type="Pfam" id="PF13472"/>
    </source>
</evidence>
<dbReference type="GO" id="GO:0004622">
    <property type="term" value="F:phosphatidylcholine lysophospholipase activity"/>
    <property type="evidence" value="ECO:0007669"/>
    <property type="project" value="TreeGrafter"/>
</dbReference>
<dbReference type="Proteomes" id="UP000462212">
    <property type="component" value="Unassembled WGS sequence"/>
</dbReference>
<gene>
    <name evidence="2" type="ORF">LSUB1_G002607</name>
</gene>
<evidence type="ECO:0000313" key="3">
    <source>
        <dbReference type="Proteomes" id="UP000462212"/>
    </source>
</evidence>
<protein>
    <recommendedName>
        <fullName evidence="1">SGNH hydrolase-type esterase domain-containing protein</fullName>
    </recommendedName>
</protein>
<dbReference type="AlphaFoldDB" id="A0A8H8RVE3"/>
<dbReference type="InterPro" id="IPR013830">
    <property type="entry name" value="SGNH_hydro"/>
</dbReference>
<evidence type="ECO:0000313" key="2">
    <source>
        <dbReference type="EMBL" id="TVY41479.1"/>
    </source>
</evidence>
<proteinExistence type="predicted"/>
<comment type="caution">
    <text evidence="2">The sequence shown here is derived from an EMBL/GenBank/DDBJ whole genome shotgun (WGS) entry which is preliminary data.</text>
</comment>
<feature type="domain" description="SGNH hydrolase-type esterase" evidence="1">
    <location>
        <begin position="60"/>
        <end position="191"/>
    </location>
</feature>
<keyword evidence="3" id="KW-1185">Reference proteome</keyword>
<dbReference type="InterPro" id="IPR051532">
    <property type="entry name" value="Ester_Hydrolysis_Enzymes"/>
</dbReference>
<dbReference type="OrthoDB" id="2119228at2759"/>
<dbReference type="EMBL" id="QGMJ01000136">
    <property type="protein sequence ID" value="TVY41479.1"/>
    <property type="molecule type" value="Genomic_DNA"/>
</dbReference>
<accession>A0A8H8RVE3</accession>